<sequence length="311" mass="33811">MSASLVAAESATMYLANIPSPPQGVWHIGPLPIRGYAISILVGVLIGIYWMQRRYAARGGNPELVLDIAIAVIPAGIIGGRLYHVATDWPKYFGPGANPWDVFKITNGGLGIWGAVVLGVLAAWAVTKFRGAPFAPVLDAAAPAIVLGQAIGRLGNWFNQELYGGPTTLPWGLEIYQRVDEFGRVAPVTGTSTGMVLEVVHPTFLYEMVWNILACLVIVWADKKFRLGGGRVFALYVALYTLGRFFVELMRVDEATLVFGVRINNITSLLVFVGALIVLWLLRSSQREPEAYVKGADGHTVVEEVKTDTRS</sequence>
<protein>
    <recommendedName>
        <fullName evidence="7">Phosphatidylglycerol--prolipoprotein diacylglyceryl transferase</fullName>
        <ecNumber evidence="7">2.5.1.145</ecNumber>
    </recommendedName>
</protein>
<dbReference type="GO" id="GO:0008961">
    <property type="term" value="F:phosphatidylglycerol-prolipoprotein diacylglyceryl transferase activity"/>
    <property type="evidence" value="ECO:0007669"/>
    <property type="project" value="UniProtKB-UniRule"/>
</dbReference>
<keyword evidence="3 7" id="KW-0808">Transferase</keyword>
<proteinExistence type="inferred from homology"/>
<keyword evidence="8" id="KW-0449">Lipoprotein</keyword>
<dbReference type="STRING" id="1408189.CLAC_07535"/>
<evidence type="ECO:0000313" key="8">
    <source>
        <dbReference type="EMBL" id="ALA67581.1"/>
    </source>
</evidence>
<dbReference type="PROSITE" id="PS01311">
    <property type="entry name" value="LGT"/>
    <property type="match status" value="1"/>
</dbReference>
<feature type="transmembrane region" description="Helical" evidence="7">
    <location>
        <begin position="105"/>
        <end position="127"/>
    </location>
</feature>
<gene>
    <name evidence="7" type="primary">lgt</name>
    <name evidence="8" type="ORF">CLAC_07535</name>
</gene>
<keyword evidence="2 7" id="KW-1003">Cell membrane</keyword>
<comment type="catalytic activity">
    <reaction evidence="7">
        <text>L-cysteinyl-[prolipoprotein] + a 1,2-diacyl-sn-glycero-3-phospho-(1'-sn-glycerol) = an S-1,2-diacyl-sn-glyceryl-L-cysteinyl-[prolipoprotein] + sn-glycerol 1-phosphate + H(+)</text>
        <dbReference type="Rhea" id="RHEA:56712"/>
        <dbReference type="Rhea" id="RHEA-COMP:14679"/>
        <dbReference type="Rhea" id="RHEA-COMP:14680"/>
        <dbReference type="ChEBI" id="CHEBI:15378"/>
        <dbReference type="ChEBI" id="CHEBI:29950"/>
        <dbReference type="ChEBI" id="CHEBI:57685"/>
        <dbReference type="ChEBI" id="CHEBI:64716"/>
        <dbReference type="ChEBI" id="CHEBI:140658"/>
        <dbReference type="EC" id="2.5.1.145"/>
    </reaction>
</comment>
<feature type="transmembrane region" description="Helical" evidence="7">
    <location>
        <begin position="134"/>
        <end position="152"/>
    </location>
</feature>
<dbReference type="HAMAP" id="MF_01147">
    <property type="entry name" value="Lgt"/>
    <property type="match status" value="1"/>
</dbReference>
<feature type="transmembrane region" description="Helical" evidence="7">
    <location>
        <begin position="64"/>
        <end position="85"/>
    </location>
</feature>
<feature type="transmembrane region" description="Helical" evidence="7">
    <location>
        <begin position="233"/>
        <end position="251"/>
    </location>
</feature>
<organism evidence="8 9">
    <name type="scientific">Corynebacterium lactis RW2-5</name>
    <dbReference type="NCBI Taxonomy" id="1408189"/>
    <lineage>
        <taxon>Bacteria</taxon>
        <taxon>Bacillati</taxon>
        <taxon>Actinomycetota</taxon>
        <taxon>Actinomycetes</taxon>
        <taxon>Mycobacteriales</taxon>
        <taxon>Corynebacteriaceae</taxon>
        <taxon>Corynebacterium</taxon>
    </lineage>
</organism>
<dbReference type="UniPathway" id="UPA00664"/>
<keyword evidence="6 7" id="KW-0472">Membrane</keyword>
<evidence type="ECO:0000313" key="9">
    <source>
        <dbReference type="Proteomes" id="UP000058446"/>
    </source>
</evidence>
<dbReference type="GO" id="GO:0042158">
    <property type="term" value="P:lipoprotein biosynthetic process"/>
    <property type="evidence" value="ECO:0007669"/>
    <property type="project" value="UniProtKB-UniRule"/>
</dbReference>
<evidence type="ECO:0000256" key="4">
    <source>
        <dbReference type="ARBA" id="ARBA00022692"/>
    </source>
</evidence>
<dbReference type="EMBL" id="CP006841">
    <property type="protein sequence ID" value="ALA67581.1"/>
    <property type="molecule type" value="Genomic_DNA"/>
</dbReference>
<dbReference type="KEGG" id="clw:CLAC_07535"/>
<dbReference type="GO" id="GO:0005886">
    <property type="term" value="C:plasma membrane"/>
    <property type="evidence" value="ECO:0007669"/>
    <property type="project" value="UniProtKB-SubCell"/>
</dbReference>
<feature type="binding site" evidence="7">
    <location>
        <position position="153"/>
    </location>
    <ligand>
        <name>a 1,2-diacyl-sn-glycero-3-phospho-(1'-sn-glycerol)</name>
        <dbReference type="ChEBI" id="CHEBI:64716"/>
    </ligand>
</feature>
<keyword evidence="9" id="KW-1185">Reference proteome</keyword>
<dbReference type="Pfam" id="PF01790">
    <property type="entry name" value="LGT"/>
    <property type="match status" value="1"/>
</dbReference>
<evidence type="ECO:0000256" key="7">
    <source>
        <dbReference type="HAMAP-Rule" id="MF_01147"/>
    </source>
</evidence>
<keyword evidence="5 7" id="KW-1133">Transmembrane helix</keyword>
<accession>A0A0K2H1H7</accession>
<dbReference type="InterPro" id="IPR001640">
    <property type="entry name" value="Lgt"/>
</dbReference>
<dbReference type="OrthoDB" id="871140at2"/>
<comment type="pathway">
    <text evidence="7">Protein modification; lipoprotein biosynthesis (diacylglyceryl transfer).</text>
</comment>
<dbReference type="Proteomes" id="UP000058446">
    <property type="component" value="Chromosome"/>
</dbReference>
<dbReference type="NCBIfam" id="TIGR00544">
    <property type="entry name" value="lgt"/>
    <property type="match status" value="1"/>
</dbReference>
<reference evidence="8 9" key="1">
    <citation type="submission" date="2013-10" db="EMBL/GenBank/DDBJ databases">
        <title>Complete genome sequence of Corynebacterium lactis DSM 45799(T), isolated from raw cow milk.</title>
        <authorList>
            <person name="Ruckert C."/>
            <person name="Albersmeier A."/>
            <person name="Lipski A."/>
            <person name="Kalinowski J."/>
        </authorList>
    </citation>
    <scope>NUCLEOTIDE SEQUENCE [LARGE SCALE GENOMIC DNA]</scope>
    <source>
        <strain evidence="8 9">RW2-5</strain>
    </source>
</reference>
<evidence type="ECO:0000256" key="1">
    <source>
        <dbReference type="ARBA" id="ARBA00007150"/>
    </source>
</evidence>
<dbReference type="EC" id="2.5.1.145" evidence="7"/>
<keyword evidence="4 7" id="KW-0812">Transmembrane</keyword>
<dbReference type="PANTHER" id="PTHR30589:SF0">
    <property type="entry name" value="PHOSPHATIDYLGLYCEROL--PROLIPOPROTEIN DIACYLGLYCERYL TRANSFERASE"/>
    <property type="match status" value="1"/>
</dbReference>
<evidence type="ECO:0000256" key="3">
    <source>
        <dbReference type="ARBA" id="ARBA00022679"/>
    </source>
</evidence>
<evidence type="ECO:0000256" key="6">
    <source>
        <dbReference type="ARBA" id="ARBA00023136"/>
    </source>
</evidence>
<comment type="function">
    <text evidence="7">Catalyzes the transfer of the diacylglyceryl group from phosphatidylglycerol to the sulfhydryl group of the N-terminal cysteine of a prolipoprotein, the first step in the formation of mature lipoproteins.</text>
</comment>
<comment type="similarity">
    <text evidence="1 7">Belongs to the Lgt family.</text>
</comment>
<feature type="transmembrane region" description="Helical" evidence="7">
    <location>
        <begin position="263"/>
        <end position="282"/>
    </location>
</feature>
<dbReference type="AlphaFoldDB" id="A0A0K2H1H7"/>
<dbReference type="PANTHER" id="PTHR30589">
    <property type="entry name" value="PROLIPOPROTEIN DIACYLGLYCERYL TRANSFERASE"/>
    <property type="match status" value="1"/>
</dbReference>
<name>A0A0K2H1H7_9CORY</name>
<dbReference type="PATRIC" id="fig|1408189.4.peg.1508"/>
<feature type="transmembrane region" description="Helical" evidence="7">
    <location>
        <begin position="204"/>
        <end position="221"/>
    </location>
</feature>
<evidence type="ECO:0000256" key="2">
    <source>
        <dbReference type="ARBA" id="ARBA00022475"/>
    </source>
</evidence>
<evidence type="ECO:0000256" key="5">
    <source>
        <dbReference type="ARBA" id="ARBA00022989"/>
    </source>
</evidence>
<comment type="subcellular location">
    <subcellularLocation>
        <location evidence="7">Cell membrane</location>
        <topology evidence="7">Multi-pass membrane protein</topology>
    </subcellularLocation>
</comment>
<feature type="transmembrane region" description="Helical" evidence="7">
    <location>
        <begin position="33"/>
        <end position="52"/>
    </location>
</feature>